<protein>
    <submittedName>
        <fullName evidence="2">Uncharacterized protein</fullName>
    </submittedName>
</protein>
<dbReference type="RefSeq" id="WP_201647409.1">
    <property type="nucleotide sequence ID" value="NZ_CAJHCS010000001.1"/>
</dbReference>
<keyword evidence="1" id="KW-0472">Membrane</keyword>
<sequence length="98" mass="11230">MNADCIDYESLTLVMEKRIAGHVKAASKKRSRLEEKERLFFTAAANEALFLWMLLAGRMNSDLYQDDKVRLTRMVEDIAAESAPVTHERFHVETLTLA</sequence>
<evidence type="ECO:0000313" key="3">
    <source>
        <dbReference type="Proteomes" id="UP001494588"/>
    </source>
</evidence>
<gene>
    <name evidence="2" type="ORF">V4C55_05645</name>
</gene>
<evidence type="ECO:0000256" key="1">
    <source>
        <dbReference type="SAM" id="Phobius"/>
    </source>
</evidence>
<keyword evidence="1" id="KW-0812">Transmembrane</keyword>
<proteinExistence type="predicted"/>
<name>A0ABU9Q6X2_9BURK</name>
<feature type="transmembrane region" description="Helical" evidence="1">
    <location>
        <begin position="39"/>
        <end position="57"/>
    </location>
</feature>
<reference evidence="2 3" key="1">
    <citation type="submission" date="2024-01" db="EMBL/GenBank/DDBJ databases">
        <title>The diversity of rhizobia nodulating Mimosa spp. in eleven states of Brazil covering several biomes is determined by host plant, location, and edaphic factors.</title>
        <authorList>
            <person name="Rouws L."/>
            <person name="Barauna A."/>
            <person name="Beukes C."/>
            <person name="De Faria S.M."/>
            <person name="Gross E."/>
            <person name="Dos Reis Junior F.B."/>
            <person name="Simon M."/>
            <person name="Maluk M."/>
            <person name="Odee D.W."/>
            <person name="Kenicer G."/>
            <person name="Young J.P.W."/>
            <person name="Reis V.M."/>
            <person name="Zilli J."/>
            <person name="James E.K."/>
        </authorList>
    </citation>
    <scope>NUCLEOTIDE SEQUENCE [LARGE SCALE GENOMIC DNA]</scope>
    <source>
        <strain evidence="2 3">JPY77</strain>
    </source>
</reference>
<dbReference type="Proteomes" id="UP001494588">
    <property type="component" value="Unassembled WGS sequence"/>
</dbReference>
<keyword evidence="3" id="KW-1185">Reference proteome</keyword>
<dbReference type="EMBL" id="JAZHGC010000004">
    <property type="protein sequence ID" value="MEM5285177.1"/>
    <property type="molecule type" value="Genomic_DNA"/>
</dbReference>
<accession>A0ABU9Q6X2</accession>
<comment type="caution">
    <text evidence="2">The sequence shown here is derived from an EMBL/GenBank/DDBJ whole genome shotgun (WGS) entry which is preliminary data.</text>
</comment>
<keyword evidence="1" id="KW-1133">Transmembrane helix</keyword>
<organism evidence="2 3">
    <name type="scientific">Paraburkholderia sabiae</name>
    <dbReference type="NCBI Taxonomy" id="273251"/>
    <lineage>
        <taxon>Bacteria</taxon>
        <taxon>Pseudomonadati</taxon>
        <taxon>Pseudomonadota</taxon>
        <taxon>Betaproteobacteria</taxon>
        <taxon>Burkholderiales</taxon>
        <taxon>Burkholderiaceae</taxon>
        <taxon>Paraburkholderia</taxon>
    </lineage>
</organism>
<evidence type="ECO:0000313" key="2">
    <source>
        <dbReference type="EMBL" id="MEM5285177.1"/>
    </source>
</evidence>